<dbReference type="SUPFAM" id="SSF55073">
    <property type="entry name" value="Nucleotide cyclase"/>
    <property type="match status" value="1"/>
</dbReference>
<dbReference type="InterPro" id="IPR029787">
    <property type="entry name" value="Nucleotide_cyclase"/>
</dbReference>
<evidence type="ECO:0000313" key="6">
    <source>
        <dbReference type="EMBL" id="MEO3692197.1"/>
    </source>
</evidence>
<dbReference type="Gene3D" id="3.30.70.270">
    <property type="match status" value="1"/>
</dbReference>
<dbReference type="InterPro" id="IPR028082">
    <property type="entry name" value="Peripla_BP_I"/>
</dbReference>
<organism evidence="6 7">
    <name type="scientific">Roseateles paludis</name>
    <dbReference type="NCBI Taxonomy" id="3145238"/>
    <lineage>
        <taxon>Bacteria</taxon>
        <taxon>Pseudomonadati</taxon>
        <taxon>Pseudomonadota</taxon>
        <taxon>Betaproteobacteria</taxon>
        <taxon>Burkholderiales</taxon>
        <taxon>Sphaerotilaceae</taxon>
        <taxon>Roseateles</taxon>
    </lineage>
</organism>
<reference evidence="6 7" key="1">
    <citation type="submission" date="2024-05" db="EMBL/GenBank/DDBJ databases">
        <title>Roseateles sp. DJS-2-20 16S ribosomal RNA gene Genome sequencing and assembly.</title>
        <authorList>
            <person name="Woo H."/>
        </authorList>
    </citation>
    <scope>NUCLEOTIDE SEQUENCE [LARGE SCALE GENOMIC DNA]</scope>
    <source>
        <strain evidence="6 7">DJS-2-20</strain>
    </source>
</reference>
<name>A0ABV0G384_9BURK</name>
<evidence type="ECO:0000256" key="2">
    <source>
        <dbReference type="ARBA" id="ARBA00023125"/>
    </source>
</evidence>
<proteinExistence type="predicted"/>
<keyword evidence="3" id="KW-0804">Transcription</keyword>
<dbReference type="PANTHER" id="PTHR30146:SF24">
    <property type="entry name" value="XYLOSE OPERON REGULATORY PROTEIN"/>
    <property type="match status" value="1"/>
</dbReference>
<dbReference type="CDD" id="cd06267">
    <property type="entry name" value="PBP1_LacI_sugar_binding-like"/>
    <property type="match status" value="1"/>
</dbReference>
<dbReference type="RefSeq" id="WP_347705377.1">
    <property type="nucleotide sequence ID" value="NZ_JBDPZD010000003.1"/>
</dbReference>
<evidence type="ECO:0000256" key="3">
    <source>
        <dbReference type="ARBA" id="ARBA00023163"/>
    </source>
</evidence>
<dbReference type="PROSITE" id="PS50887">
    <property type="entry name" value="GGDEF"/>
    <property type="match status" value="1"/>
</dbReference>
<feature type="domain" description="GGDEF" evidence="5">
    <location>
        <begin position="626"/>
        <end position="759"/>
    </location>
</feature>
<dbReference type="InterPro" id="IPR000160">
    <property type="entry name" value="GGDEF_dom"/>
</dbReference>
<dbReference type="InterPro" id="IPR046335">
    <property type="entry name" value="LacI/GalR-like_sensor"/>
</dbReference>
<dbReference type="SUPFAM" id="SSF55781">
    <property type="entry name" value="GAF domain-like"/>
    <property type="match status" value="1"/>
</dbReference>
<evidence type="ECO:0000313" key="7">
    <source>
        <dbReference type="Proteomes" id="UP001495147"/>
    </source>
</evidence>
<keyword evidence="1" id="KW-0805">Transcription regulation</keyword>
<evidence type="ECO:0000256" key="1">
    <source>
        <dbReference type="ARBA" id="ARBA00023015"/>
    </source>
</evidence>
<dbReference type="Pfam" id="PF13377">
    <property type="entry name" value="Peripla_BP_3"/>
    <property type="match status" value="1"/>
</dbReference>
<keyword evidence="7" id="KW-1185">Reference proteome</keyword>
<gene>
    <name evidence="6" type="ORF">ABDJ85_12005</name>
</gene>
<dbReference type="EMBL" id="JBDPZD010000003">
    <property type="protein sequence ID" value="MEO3692197.1"/>
    <property type="molecule type" value="Genomic_DNA"/>
</dbReference>
<comment type="caution">
    <text evidence="6">The sequence shown here is derived from an EMBL/GenBank/DDBJ whole genome shotgun (WGS) entry which is preliminary data.</text>
</comment>
<dbReference type="Gene3D" id="3.40.50.2300">
    <property type="match status" value="2"/>
</dbReference>
<dbReference type="SMART" id="SM00267">
    <property type="entry name" value="GGDEF"/>
    <property type="match status" value="1"/>
</dbReference>
<evidence type="ECO:0000256" key="4">
    <source>
        <dbReference type="SAM" id="MobiDB-lite"/>
    </source>
</evidence>
<accession>A0ABV0G384</accession>
<dbReference type="PANTHER" id="PTHR30146">
    <property type="entry name" value="LACI-RELATED TRANSCRIPTIONAL REPRESSOR"/>
    <property type="match status" value="1"/>
</dbReference>
<feature type="region of interest" description="Disordered" evidence="4">
    <location>
        <begin position="746"/>
        <end position="779"/>
    </location>
</feature>
<protein>
    <submittedName>
        <fullName evidence="6">GGDEF domain-containing protein</fullName>
    </submittedName>
</protein>
<evidence type="ECO:0000259" key="5">
    <source>
        <dbReference type="PROSITE" id="PS50887"/>
    </source>
</evidence>
<dbReference type="Proteomes" id="UP001495147">
    <property type="component" value="Unassembled WGS sequence"/>
</dbReference>
<dbReference type="InterPro" id="IPR043128">
    <property type="entry name" value="Rev_trsase/Diguanyl_cyclase"/>
</dbReference>
<sequence length="779" mass="86242">MTQFDLSPTSRVRPRFGVVGTEFEGDYLLSMLEGLWHTAAELDVDLLIYSVLRTGTPPAFARQFNVNYGFVDDAVIDGLIVLGANLASYTSVTLPFDEVRRRFAHIPTVVVGCEVEGWPSVTVDGYSGFKALVKHFLVDHGYRHVAMIEGPPESSDACERLQAYLDAHAEAGITPNPLLRGRGHFDIASGRDELRRLLDLGVPMDAVVCANDHMAWGCMGVALERGLNLPDDLAVGGFDDIRSYSNARPSLTSVNQNIAEQGAEAMRMLHAQVCGQTPPRDIRLSSRLVRRRSCGCLGLAAANREEPVTDLRGHVQVLMDSMSVPPRLHERLADKMLRLREALAKPDDDQNYQAVLNQLFKLWRGEGLEASLLQNFLLGIQERLLEQLAPGAASLAVGRLHRGQVLIANTADLVGDLEHKTVDDTSNLHLKFKTRVTADILESLLSGLAEGLRALEVRTCYVALYQHPVSFESINSVGLPSTSRLVFALDGGELHPEWCEYEYSTATLLPAAAELAGQTQARALMPFPMFHHNEHFGFIVLERRTQDRFSYEELRHEIAGSLHHSLLVRELDAARELLRLDLERARAANEDLSHIAMRDAMTGVFNRRGFLELAETVMRTARLTHQPMSLIFADMDGLKHINDVYGHEEGDTAICEAARLIQQCFRQEDIVARIGGDEFVALTRSGAADTIAMIEQRLARRFTEYNAASTKPYPVACSFGGYLVNADSTESLDEVLAHADRMMYAEKRRRRSQRQGEGATGGSSTIIADFSPSGSGRLR</sequence>
<keyword evidence="2" id="KW-0238">DNA-binding</keyword>
<dbReference type="NCBIfam" id="TIGR00254">
    <property type="entry name" value="GGDEF"/>
    <property type="match status" value="1"/>
</dbReference>
<dbReference type="CDD" id="cd01949">
    <property type="entry name" value="GGDEF"/>
    <property type="match status" value="1"/>
</dbReference>
<dbReference type="Pfam" id="PF00990">
    <property type="entry name" value="GGDEF"/>
    <property type="match status" value="1"/>
</dbReference>
<dbReference type="SUPFAM" id="SSF53822">
    <property type="entry name" value="Periplasmic binding protein-like I"/>
    <property type="match status" value="1"/>
</dbReference>